<dbReference type="Proteomes" id="UP000834106">
    <property type="component" value="Chromosome 4"/>
</dbReference>
<reference evidence="2" key="1">
    <citation type="submission" date="2023-05" db="EMBL/GenBank/DDBJ databases">
        <authorList>
            <person name="Huff M."/>
        </authorList>
    </citation>
    <scope>NUCLEOTIDE SEQUENCE</scope>
</reference>
<keyword evidence="1" id="KW-0812">Transmembrane</keyword>
<keyword evidence="1" id="KW-1133">Transmembrane helix</keyword>
<accession>A0AAD1Z4K6</accession>
<organism evidence="2 3">
    <name type="scientific">Fraxinus pennsylvanica</name>
    <dbReference type="NCBI Taxonomy" id="56036"/>
    <lineage>
        <taxon>Eukaryota</taxon>
        <taxon>Viridiplantae</taxon>
        <taxon>Streptophyta</taxon>
        <taxon>Embryophyta</taxon>
        <taxon>Tracheophyta</taxon>
        <taxon>Spermatophyta</taxon>
        <taxon>Magnoliopsida</taxon>
        <taxon>eudicotyledons</taxon>
        <taxon>Gunneridae</taxon>
        <taxon>Pentapetalae</taxon>
        <taxon>asterids</taxon>
        <taxon>lamiids</taxon>
        <taxon>Lamiales</taxon>
        <taxon>Oleaceae</taxon>
        <taxon>Oleeae</taxon>
        <taxon>Fraxinus</taxon>
    </lineage>
</organism>
<protein>
    <submittedName>
        <fullName evidence="2">Uncharacterized protein</fullName>
    </submittedName>
</protein>
<keyword evidence="3" id="KW-1185">Reference proteome</keyword>
<sequence>MEEKQKTTFFQGTLSFLCSDPLFSTIFTLYILILLYFPAFCHGLICSPVLFFTSIILLYLLRLGASQEAQKEAGSDSTQKLLPQNEEFSDNDLYRVSNESESGPSPNSNPGPNFLADCFVEWNVRAPLEVIHEEYEGEGEGNEGFWEEKKEAQMAIIEKYASLSLYYPASDTDTSSDGDSPTIEDLELSENLWEDDDKEGLIEIELDGKKNNREVDEDNLIEINLFPSR</sequence>
<name>A0AAD1Z4K6_9LAMI</name>
<feature type="transmembrane region" description="Helical" evidence="1">
    <location>
        <begin position="12"/>
        <end position="36"/>
    </location>
</feature>
<dbReference type="AlphaFoldDB" id="A0AAD1Z4K6"/>
<evidence type="ECO:0000313" key="3">
    <source>
        <dbReference type="Proteomes" id="UP000834106"/>
    </source>
</evidence>
<proteinExistence type="predicted"/>
<dbReference type="PANTHER" id="PTHR37746">
    <property type="entry name" value="TRANSMEMBRANE PROTEIN"/>
    <property type="match status" value="1"/>
</dbReference>
<evidence type="ECO:0000256" key="1">
    <source>
        <dbReference type="SAM" id="Phobius"/>
    </source>
</evidence>
<dbReference type="PANTHER" id="PTHR37746:SF1">
    <property type="entry name" value="TRANSMEMBRANE PROTEIN"/>
    <property type="match status" value="1"/>
</dbReference>
<gene>
    <name evidence="2" type="ORF">FPE_LOCUS7727</name>
</gene>
<dbReference type="EMBL" id="OU503039">
    <property type="protein sequence ID" value="CAI9760297.1"/>
    <property type="molecule type" value="Genomic_DNA"/>
</dbReference>
<keyword evidence="1" id="KW-0472">Membrane</keyword>
<evidence type="ECO:0000313" key="2">
    <source>
        <dbReference type="EMBL" id="CAI9760297.1"/>
    </source>
</evidence>
<feature type="transmembrane region" description="Helical" evidence="1">
    <location>
        <begin position="42"/>
        <end position="61"/>
    </location>
</feature>